<comment type="caution">
    <text evidence="2">The sequence shown here is derived from an EMBL/GenBank/DDBJ whole genome shotgun (WGS) entry which is preliminary data.</text>
</comment>
<sequence length="446" mass="47849">MTSDVTRGSQGFSLHAISGTKQRPRNLVGARVRSASPDSTTPPSPKKFCQGGAGENTSSDTTVSSRSQKVKTQTGKANHVLPESATENAISSATADDVSSKGTGEDAPGNSSASPCSGSDSTHQNDVPDVVKGASSVLGDETNAGTETRINTPCAPQESTIGTTGDFIVNPLASFLDRREEGIAAVQRWLAVNIDGSKTSDCVLEYPTNFCRYGAYAAQELHNVNRNTTSAPEIPKQDIVPSQMPVMPETPLPALLQTTTQSKIPAPLCPTAKIDSDQETASFASTESDDDCVILRCENLTSQYQGYQQFNTIANLRPSTYPLTPGRSLTQATVSTQAGFGISVEDVVFQLDSYTRLCVLEICGDETAKQQVHALYLKGMRSDSKSTYTKEMQKIASAAVQKRRAKWKHSTGVLRKLAKVKWTLPEVGCAPRISELYELEKKTLAK</sequence>
<dbReference type="EMBL" id="JABSTU010000003">
    <property type="protein sequence ID" value="KAH8036093.1"/>
    <property type="molecule type" value="Genomic_DNA"/>
</dbReference>
<feature type="region of interest" description="Disordered" evidence="1">
    <location>
        <begin position="1"/>
        <end position="163"/>
    </location>
</feature>
<evidence type="ECO:0000256" key="1">
    <source>
        <dbReference type="SAM" id="MobiDB-lite"/>
    </source>
</evidence>
<evidence type="ECO:0000313" key="2">
    <source>
        <dbReference type="EMBL" id="KAH8036093.1"/>
    </source>
</evidence>
<accession>A0A9J6EPK5</accession>
<gene>
    <name evidence="2" type="ORF">HPB51_017749</name>
</gene>
<feature type="compositionally biased region" description="Polar residues" evidence="1">
    <location>
        <begin position="85"/>
        <end position="94"/>
    </location>
</feature>
<protein>
    <submittedName>
        <fullName evidence="2">Uncharacterized protein</fullName>
    </submittedName>
</protein>
<evidence type="ECO:0000313" key="3">
    <source>
        <dbReference type="Proteomes" id="UP000821866"/>
    </source>
</evidence>
<organism evidence="2 3">
    <name type="scientific">Rhipicephalus microplus</name>
    <name type="common">Cattle tick</name>
    <name type="synonym">Boophilus microplus</name>
    <dbReference type="NCBI Taxonomy" id="6941"/>
    <lineage>
        <taxon>Eukaryota</taxon>
        <taxon>Metazoa</taxon>
        <taxon>Ecdysozoa</taxon>
        <taxon>Arthropoda</taxon>
        <taxon>Chelicerata</taxon>
        <taxon>Arachnida</taxon>
        <taxon>Acari</taxon>
        <taxon>Parasitiformes</taxon>
        <taxon>Ixodida</taxon>
        <taxon>Ixodoidea</taxon>
        <taxon>Ixodidae</taxon>
        <taxon>Rhipicephalinae</taxon>
        <taxon>Rhipicephalus</taxon>
        <taxon>Boophilus</taxon>
    </lineage>
</organism>
<reference evidence="2" key="2">
    <citation type="submission" date="2021-09" db="EMBL/GenBank/DDBJ databases">
        <authorList>
            <person name="Jia N."/>
            <person name="Wang J."/>
            <person name="Shi W."/>
            <person name="Du L."/>
            <person name="Sun Y."/>
            <person name="Zhan W."/>
            <person name="Jiang J."/>
            <person name="Wang Q."/>
            <person name="Zhang B."/>
            <person name="Ji P."/>
            <person name="Sakyi L.B."/>
            <person name="Cui X."/>
            <person name="Yuan T."/>
            <person name="Jiang B."/>
            <person name="Yang W."/>
            <person name="Lam T.T.-Y."/>
            <person name="Chang Q."/>
            <person name="Ding S."/>
            <person name="Wang X."/>
            <person name="Zhu J."/>
            <person name="Ruan X."/>
            <person name="Zhao L."/>
            <person name="Wei J."/>
            <person name="Que T."/>
            <person name="Du C."/>
            <person name="Cheng J."/>
            <person name="Dai P."/>
            <person name="Han X."/>
            <person name="Huang E."/>
            <person name="Gao Y."/>
            <person name="Liu J."/>
            <person name="Shao H."/>
            <person name="Ye R."/>
            <person name="Li L."/>
            <person name="Wei W."/>
            <person name="Wang X."/>
            <person name="Wang C."/>
            <person name="Huo Q."/>
            <person name="Li W."/>
            <person name="Guo W."/>
            <person name="Chen H."/>
            <person name="Chen S."/>
            <person name="Zhou L."/>
            <person name="Zhou L."/>
            <person name="Ni X."/>
            <person name="Tian J."/>
            <person name="Zhou Y."/>
            <person name="Sheng Y."/>
            <person name="Liu T."/>
            <person name="Pan Y."/>
            <person name="Xia L."/>
            <person name="Li J."/>
            <person name="Zhao F."/>
            <person name="Cao W."/>
        </authorList>
    </citation>
    <scope>NUCLEOTIDE SEQUENCE</scope>
    <source>
        <strain evidence="2">Rmic-2018</strain>
        <tissue evidence="2">Larvae</tissue>
    </source>
</reference>
<feature type="compositionally biased region" description="Polar residues" evidence="1">
    <location>
        <begin position="1"/>
        <end position="12"/>
    </location>
</feature>
<proteinExistence type="predicted"/>
<name>A0A9J6EPK5_RHIMP</name>
<dbReference type="Proteomes" id="UP000821866">
    <property type="component" value="Chromosome 11"/>
</dbReference>
<keyword evidence="3" id="KW-1185">Reference proteome</keyword>
<feature type="compositionally biased region" description="Polar residues" evidence="1">
    <location>
        <begin position="109"/>
        <end position="125"/>
    </location>
</feature>
<dbReference type="AlphaFoldDB" id="A0A9J6EPK5"/>
<reference evidence="2" key="1">
    <citation type="journal article" date="2020" name="Cell">
        <title>Large-Scale Comparative Analyses of Tick Genomes Elucidate Their Genetic Diversity and Vector Capacities.</title>
        <authorList>
            <consortium name="Tick Genome and Microbiome Consortium (TIGMIC)"/>
            <person name="Jia N."/>
            <person name="Wang J."/>
            <person name="Shi W."/>
            <person name="Du L."/>
            <person name="Sun Y."/>
            <person name="Zhan W."/>
            <person name="Jiang J.F."/>
            <person name="Wang Q."/>
            <person name="Zhang B."/>
            <person name="Ji P."/>
            <person name="Bell-Sakyi L."/>
            <person name="Cui X.M."/>
            <person name="Yuan T.T."/>
            <person name="Jiang B.G."/>
            <person name="Yang W.F."/>
            <person name="Lam T.T."/>
            <person name="Chang Q.C."/>
            <person name="Ding S.J."/>
            <person name="Wang X.J."/>
            <person name="Zhu J.G."/>
            <person name="Ruan X.D."/>
            <person name="Zhao L."/>
            <person name="Wei J.T."/>
            <person name="Ye R.Z."/>
            <person name="Que T.C."/>
            <person name="Du C.H."/>
            <person name="Zhou Y.H."/>
            <person name="Cheng J.X."/>
            <person name="Dai P.F."/>
            <person name="Guo W.B."/>
            <person name="Han X.H."/>
            <person name="Huang E.J."/>
            <person name="Li L.F."/>
            <person name="Wei W."/>
            <person name="Gao Y.C."/>
            <person name="Liu J.Z."/>
            <person name="Shao H.Z."/>
            <person name="Wang X."/>
            <person name="Wang C.C."/>
            <person name="Yang T.C."/>
            <person name="Huo Q.B."/>
            <person name="Li W."/>
            <person name="Chen H.Y."/>
            <person name="Chen S.E."/>
            <person name="Zhou L.G."/>
            <person name="Ni X.B."/>
            <person name="Tian J.H."/>
            <person name="Sheng Y."/>
            <person name="Liu T."/>
            <person name="Pan Y.S."/>
            <person name="Xia L.Y."/>
            <person name="Li J."/>
            <person name="Zhao F."/>
            <person name="Cao W.C."/>
        </authorList>
    </citation>
    <scope>NUCLEOTIDE SEQUENCE</scope>
    <source>
        <strain evidence="2">Rmic-2018</strain>
    </source>
</reference>
<feature type="compositionally biased region" description="Polar residues" evidence="1">
    <location>
        <begin position="55"/>
        <end position="76"/>
    </location>
</feature>